<gene>
    <name evidence="2" type="ORF">PMIN01_09821</name>
</gene>
<dbReference type="AlphaFoldDB" id="A0A9P6GAF8"/>
<dbReference type="Pfam" id="PF14560">
    <property type="entry name" value="Ubiquitin_2"/>
    <property type="match status" value="1"/>
</dbReference>
<reference evidence="2" key="1">
    <citation type="journal article" date="2020" name="Mol. Plant Microbe Interact.">
        <title>Genome Sequence of the Biocontrol Agent Coniothyrium minitans strain Conio (IMI 134523).</title>
        <authorList>
            <person name="Patel D."/>
            <person name="Shittu T.A."/>
            <person name="Baroncelli R."/>
            <person name="Muthumeenakshi S."/>
            <person name="Osborne T.H."/>
            <person name="Janganan T.K."/>
            <person name="Sreenivasaprasad S."/>
        </authorList>
    </citation>
    <scope>NUCLEOTIDE SEQUENCE</scope>
    <source>
        <strain evidence="2">Conio</strain>
    </source>
</reference>
<dbReference type="Proteomes" id="UP000756921">
    <property type="component" value="Unassembled WGS sequence"/>
</dbReference>
<accession>A0A9P6GAF8</accession>
<dbReference type="EMBL" id="WJXW01000011">
    <property type="protein sequence ID" value="KAF9731892.1"/>
    <property type="molecule type" value="Genomic_DNA"/>
</dbReference>
<name>A0A9P6GAF8_9PLEO</name>
<organism evidence="2 3">
    <name type="scientific">Paraphaeosphaeria minitans</name>
    <dbReference type="NCBI Taxonomy" id="565426"/>
    <lineage>
        <taxon>Eukaryota</taxon>
        <taxon>Fungi</taxon>
        <taxon>Dikarya</taxon>
        <taxon>Ascomycota</taxon>
        <taxon>Pezizomycotina</taxon>
        <taxon>Dothideomycetes</taxon>
        <taxon>Pleosporomycetidae</taxon>
        <taxon>Pleosporales</taxon>
        <taxon>Massarineae</taxon>
        <taxon>Didymosphaeriaceae</taxon>
        <taxon>Paraphaeosphaeria</taxon>
    </lineage>
</organism>
<feature type="domain" description="Ubiquitin-like" evidence="1">
    <location>
        <begin position="9"/>
        <end position="90"/>
    </location>
</feature>
<evidence type="ECO:0000259" key="1">
    <source>
        <dbReference type="Pfam" id="PF14560"/>
    </source>
</evidence>
<dbReference type="OrthoDB" id="5295208at2759"/>
<dbReference type="InterPro" id="IPR000626">
    <property type="entry name" value="Ubiquitin-like_dom"/>
</dbReference>
<proteinExistence type="predicted"/>
<dbReference type="Gene3D" id="3.10.20.90">
    <property type="entry name" value="Phosphatidylinositol 3-kinase Catalytic Subunit, Chain A, domain 1"/>
    <property type="match status" value="1"/>
</dbReference>
<evidence type="ECO:0000313" key="2">
    <source>
        <dbReference type="EMBL" id="KAF9731892.1"/>
    </source>
</evidence>
<keyword evidence="3" id="KW-1185">Reference proteome</keyword>
<dbReference type="SUPFAM" id="SSF54236">
    <property type="entry name" value="Ubiquitin-like"/>
    <property type="match status" value="1"/>
</dbReference>
<evidence type="ECO:0000313" key="3">
    <source>
        <dbReference type="Proteomes" id="UP000756921"/>
    </source>
</evidence>
<dbReference type="InterPro" id="IPR029071">
    <property type="entry name" value="Ubiquitin-like_domsf"/>
</dbReference>
<sequence length="195" mass="21343">MSLTSAADIPLQISSASSSSERRISPSWTIAHLKTRLEPITGIPASCQQLTLRVASQEPIPISACDEDTAHLAAYPLQPYAEIAVSPTAPTLNRTTSVPMRPLSRCHIFLSETIWAIHLSAQQALLKYSYRSSYLKPFGPSISALSKPCFFLMRQLFEASDPSLLRVHALLMPHAPQSTQPLSIFVISSPTLDTE</sequence>
<protein>
    <submittedName>
        <fullName evidence="2">Cell polarity protein alp11</fullName>
    </submittedName>
</protein>
<comment type="caution">
    <text evidence="2">The sequence shown here is derived from an EMBL/GenBank/DDBJ whole genome shotgun (WGS) entry which is preliminary data.</text>
</comment>